<protein>
    <submittedName>
        <fullName evidence="3">Uncharacterized protein</fullName>
    </submittedName>
</protein>
<feature type="transmembrane region" description="Helical" evidence="2">
    <location>
        <begin position="7"/>
        <end position="30"/>
    </location>
</feature>
<keyword evidence="4" id="KW-1185">Reference proteome</keyword>
<organism evidence="3 4">
    <name type="scientific">Ornithinimicrobium faecis</name>
    <dbReference type="NCBI Taxonomy" id="2934158"/>
    <lineage>
        <taxon>Bacteria</taxon>
        <taxon>Bacillati</taxon>
        <taxon>Actinomycetota</taxon>
        <taxon>Actinomycetes</taxon>
        <taxon>Micrococcales</taxon>
        <taxon>Ornithinimicrobiaceae</taxon>
        <taxon>Ornithinimicrobium</taxon>
    </lineage>
</organism>
<accession>A0ABY4YTK7</accession>
<dbReference type="RefSeq" id="WP_252593469.1">
    <property type="nucleotide sequence ID" value="NZ_CP099489.1"/>
</dbReference>
<evidence type="ECO:0000256" key="2">
    <source>
        <dbReference type="SAM" id="Phobius"/>
    </source>
</evidence>
<keyword evidence="2" id="KW-0472">Membrane</keyword>
<feature type="region of interest" description="Disordered" evidence="1">
    <location>
        <begin position="320"/>
        <end position="340"/>
    </location>
</feature>
<dbReference type="Proteomes" id="UP001056455">
    <property type="component" value="Chromosome"/>
</dbReference>
<dbReference type="EMBL" id="CP099489">
    <property type="protein sequence ID" value="USQ80109.1"/>
    <property type="molecule type" value="Genomic_DNA"/>
</dbReference>
<evidence type="ECO:0000256" key="1">
    <source>
        <dbReference type="SAM" id="MobiDB-lite"/>
    </source>
</evidence>
<name>A0ABY4YTK7_9MICO</name>
<sequence length="340" mass="35948">MATPVRAVLFIGGSVATGVTGLGAVVVGGVQVRRAHTQMQAQATRYEQRHDSHLAIVDDTSRLLQILGGSQERALHEVIFRMRNFLESHAKQVKADEHLILDGVGAPNTYLPALRRLDPDVTGWVRDVIDSALVGAATPSVLKSTVSRLGTASTGTSIASLRGAAATNATCAWFADGSIAAGGGGKEFGDIVLRTTMVGPALLVAGIAMKRRGTAALTAAEENRTAVEVLIAELNLSDALHRGVQARAREVNDILVRLISGATEALNLLESEEFAMDLHATRLQRALVHVKAVRDIATAPIVDDDGNLNVGTEELVVKYRTNPEGETDGSERDVGEQEGS</sequence>
<keyword evidence="2" id="KW-0812">Transmembrane</keyword>
<evidence type="ECO:0000313" key="3">
    <source>
        <dbReference type="EMBL" id="USQ80109.1"/>
    </source>
</evidence>
<proteinExistence type="predicted"/>
<reference evidence="3" key="1">
    <citation type="submission" date="2022-06" db="EMBL/GenBank/DDBJ databases">
        <title>Ornithinimicrobium HY1793.</title>
        <authorList>
            <person name="Huang Y."/>
        </authorList>
    </citation>
    <scope>NUCLEOTIDE SEQUENCE</scope>
    <source>
        <strain evidence="3">HY1793</strain>
    </source>
</reference>
<gene>
    <name evidence="3" type="ORF">NF556_00130</name>
</gene>
<evidence type="ECO:0000313" key="4">
    <source>
        <dbReference type="Proteomes" id="UP001056455"/>
    </source>
</evidence>
<keyword evidence="2" id="KW-1133">Transmembrane helix</keyword>